<keyword evidence="1" id="KW-1133">Transmembrane helix</keyword>
<evidence type="ECO:0008006" key="4">
    <source>
        <dbReference type="Google" id="ProtNLM"/>
    </source>
</evidence>
<organism evidence="2 3">
    <name type="scientific">Candidatus Vogelbacteria bacterium RIFOXYD1_FULL_51_18</name>
    <dbReference type="NCBI Taxonomy" id="1802440"/>
    <lineage>
        <taxon>Bacteria</taxon>
        <taxon>Candidatus Vogeliibacteriota</taxon>
    </lineage>
</organism>
<gene>
    <name evidence="2" type="ORF">A2569_00470</name>
</gene>
<comment type="caution">
    <text evidence="2">The sequence shown here is derived from an EMBL/GenBank/DDBJ whole genome shotgun (WGS) entry which is preliminary data.</text>
</comment>
<feature type="transmembrane region" description="Helical" evidence="1">
    <location>
        <begin position="52"/>
        <end position="69"/>
    </location>
</feature>
<dbReference type="EMBL" id="MHTL01000010">
    <property type="protein sequence ID" value="OHA60740.1"/>
    <property type="molecule type" value="Genomic_DNA"/>
</dbReference>
<sequence length="428" mass="46298">MSDLGIKRSLRELLPKGEAKEISRVISYDEGGHRGPVGTGTRFRPKRIPWKIPAIIIIILVLGGSGYVFSQSFATATVTVTPKENVVAVDGNMSASRGGINASTTLSFETFTFEDMESAMVPSTGTQNVERKASGKITVYNDFSEKPERLIANTRFETPDGKIYRIPDAIVIPGKRSSGEESVPGSVEVTVNADQPGDTYTIGKVDFTVPGLKGDARFSKIYAKSKTDMTGGFVGRTRVVAEADRARVRTGSQSTLSARLEKKAKAELPAEFISFPDGQFTSFTEDIGEKSSETEAELRIKGSMTVIALKRADLARAIAEAGIPDYDGSPVDIVNPDALEIRILSKDSVNPGGSADFSFSIRGNTSIVYTFDEGELKTRLAGKTKRDYGSVFAAYPSIKRAEVSFSPSWVGNFPTDKEKIFIEHARGS</sequence>
<keyword evidence="1" id="KW-0812">Transmembrane</keyword>
<evidence type="ECO:0000256" key="1">
    <source>
        <dbReference type="SAM" id="Phobius"/>
    </source>
</evidence>
<dbReference type="AlphaFoldDB" id="A0A1G2QJF9"/>
<dbReference type="STRING" id="1802440.A2569_00470"/>
<dbReference type="Proteomes" id="UP000177090">
    <property type="component" value="Unassembled WGS sequence"/>
</dbReference>
<evidence type="ECO:0000313" key="2">
    <source>
        <dbReference type="EMBL" id="OHA60740.1"/>
    </source>
</evidence>
<keyword evidence="1" id="KW-0472">Membrane</keyword>
<reference evidence="2 3" key="1">
    <citation type="journal article" date="2016" name="Nat. Commun.">
        <title>Thousands of microbial genomes shed light on interconnected biogeochemical processes in an aquifer system.</title>
        <authorList>
            <person name="Anantharaman K."/>
            <person name="Brown C.T."/>
            <person name="Hug L.A."/>
            <person name="Sharon I."/>
            <person name="Castelle C.J."/>
            <person name="Probst A.J."/>
            <person name="Thomas B.C."/>
            <person name="Singh A."/>
            <person name="Wilkins M.J."/>
            <person name="Karaoz U."/>
            <person name="Brodie E.L."/>
            <person name="Williams K.H."/>
            <person name="Hubbard S.S."/>
            <person name="Banfield J.F."/>
        </authorList>
    </citation>
    <scope>NUCLEOTIDE SEQUENCE [LARGE SCALE GENOMIC DNA]</scope>
</reference>
<evidence type="ECO:0000313" key="3">
    <source>
        <dbReference type="Proteomes" id="UP000177090"/>
    </source>
</evidence>
<proteinExistence type="predicted"/>
<accession>A0A1G2QJF9</accession>
<name>A0A1G2QJF9_9BACT</name>
<protein>
    <recommendedName>
        <fullName evidence="4">Baseplate protein J-like domain-containing protein</fullName>
    </recommendedName>
</protein>